<dbReference type="PANTHER" id="PTHR46796:SF12">
    <property type="entry name" value="HTH-TYPE DNA-BINDING TRANSCRIPTIONAL ACTIVATOR EUTR"/>
    <property type="match status" value="1"/>
</dbReference>
<dbReference type="InterPro" id="IPR035418">
    <property type="entry name" value="AraC-bd_2"/>
</dbReference>
<evidence type="ECO:0000256" key="1">
    <source>
        <dbReference type="ARBA" id="ARBA00004496"/>
    </source>
</evidence>
<protein>
    <submittedName>
        <fullName evidence="7">AraC family transcriptional regulator</fullName>
    </submittedName>
</protein>
<sequence length="342" mass="38817">MNQNLNAERSGSRFELSPLFTARNQLFMLDDLNAIRDGVSSVFKNHELRCTDKGERISARMHHVSRGRLSLNRLEYGARVQIDPGRLEDFFLIQVPLSGSAQIICGRHDFTSDARHASLISPNLPVSMRWDADSPQLALRIERSEVEYHCAQHLGHSLDRPVEFQPMLDLNTSGGSYFLHLITLLVDAITADEHPLHHALALKQFESMLINALVYGQPNNLKEQIDSASKPKAPLPYFVKRTEEYMRVNAHEPLSIEQLADHAGVSVRTLFAGFRDFSGTTPMAYLRNLRLEHAHEELLNQSQDVSVTDIAFKWGFAHLGRFAQEYKKRYGQAPSTTLRFRG</sequence>
<dbReference type="InterPro" id="IPR009057">
    <property type="entry name" value="Homeodomain-like_sf"/>
</dbReference>
<accession>A0ABT9CPA1</accession>
<evidence type="ECO:0000256" key="5">
    <source>
        <dbReference type="ARBA" id="ARBA00037345"/>
    </source>
</evidence>
<keyword evidence="4" id="KW-0804">Transcription</keyword>
<dbReference type="InterPro" id="IPR018060">
    <property type="entry name" value="HTH_AraC"/>
</dbReference>
<keyword evidence="8" id="KW-1185">Reference proteome</keyword>
<dbReference type="Gene3D" id="1.10.10.60">
    <property type="entry name" value="Homeodomain-like"/>
    <property type="match status" value="1"/>
</dbReference>
<keyword evidence="2" id="KW-0805">Transcription regulation</keyword>
<dbReference type="SUPFAM" id="SSF46689">
    <property type="entry name" value="Homeodomain-like"/>
    <property type="match status" value="2"/>
</dbReference>
<evidence type="ECO:0000256" key="2">
    <source>
        <dbReference type="ARBA" id="ARBA00023015"/>
    </source>
</evidence>
<dbReference type="PROSITE" id="PS00041">
    <property type="entry name" value="HTH_ARAC_FAMILY_1"/>
    <property type="match status" value="1"/>
</dbReference>
<dbReference type="InterPro" id="IPR018062">
    <property type="entry name" value="HTH_AraC-typ_CS"/>
</dbReference>
<gene>
    <name evidence="7" type="ORF">Q6A51_02695</name>
</gene>
<reference evidence="7 8" key="1">
    <citation type="submission" date="2023-07" db="EMBL/GenBank/DDBJ databases">
        <title>Identification of four novel Pseudomonas species associated with bacterial leaf spot of cucurbits.</title>
        <authorList>
            <person name="Fullem K.R."/>
        </authorList>
    </citation>
    <scope>NUCLEOTIDE SEQUENCE [LARGE SCALE GENOMIC DNA]</scope>
    <source>
        <strain evidence="7 8">KFB 138</strain>
    </source>
</reference>
<dbReference type="SMART" id="SM00342">
    <property type="entry name" value="HTH_ARAC"/>
    <property type="match status" value="1"/>
</dbReference>
<proteinExistence type="predicted"/>
<dbReference type="RefSeq" id="WP_304574060.1">
    <property type="nucleotide sequence ID" value="NZ_JAUQOO010000001.1"/>
</dbReference>
<evidence type="ECO:0000256" key="3">
    <source>
        <dbReference type="ARBA" id="ARBA00023125"/>
    </source>
</evidence>
<dbReference type="InterPro" id="IPR050204">
    <property type="entry name" value="AraC_XylS_family_regulators"/>
</dbReference>
<comment type="caution">
    <text evidence="7">The sequence shown here is derived from an EMBL/GenBank/DDBJ whole genome shotgun (WGS) entry which is preliminary data.</text>
</comment>
<feature type="domain" description="HTH araC/xylS-type" evidence="6">
    <location>
        <begin position="240"/>
        <end position="340"/>
    </location>
</feature>
<comment type="function">
    <text evidence="5">Regulatory protein of the TOL plasmid xyl operons. XylS activates the xylXYZLTEGFJQKIH operon required for the degradation of toluene, m-xylene and p-xylene.</text>
</comment>
<comment type="subcellular location">
    <subcellularLocation>
        <location evidence="1">Cytoplasm</location>
    </subcellularLocation>
</comment>
<organism evidence="7 8">
    <name type="scientific">Pseudomonas serbiensis</name>
    <dbReference type="NCBI Taxonomy" id="3064350"/>
    <lineage>
        <taxon>Bacteria</taxon>
        <taxon>Pseudomonadati</taxon>
        <taxon>Pseudomonadota</taxon>
        <taxon>Gammaproteobacteria</taxon>
        <taxon>Pseudomonadales</taxon>
        <taxon>Pseudomonadaceae</taxon>
        <taxon>Pseudomonas</taxon>
    </lineage>
</organism>
<evidence type="ECO:0000256" key="4">
    <source>
        <dbReference type="ARBA" id="ARBA00023163"/>
    </source>
</evidence>
<dbReference type="EMBL" id="JAUQOO010000001">
    <property type="protein sequence ID" value="MDO7925670.1"/>
    <property type="molecule type" value="Genomic_DNA"/>
</dbReference>
<dbReference type="Proteomes" id="UP001223016">
    <property type="component" value="Unassembled WGS sequence"/>
</dbReference>
<evidence type="ECO:0000259" key="6">
    <source>
        <dbReference type="PROSITE" id="PS01124"/>
    </source>
</evidence>
<evidence type="ECO:0000313" key="8">
    <source>
        <dbReference type="Proteomes" id="UP001223016"/>
    </source>
</evidence>
<dbReference type="Pfam" id="PF14525">
    <property type="entry name" value="AraC_binding_2"/>
    <property type="match status" value="1"/>
</dbReference>
<dbReference type="Pfam" id="PF12833">
    <property type="entry name" value="HTH_18"/>
    <property type="match status" value="1"/>
</dbReference>
<dbReference type="PROSITE" id="PS01124">
    <property type="entry name" value="HTH_ARAC_FAMILY_2"/>
    <property type="match status" value="1"/>
</dbReference>
<evidence type="ECO:0000313" key="7">
    <source>
        <dbReference type="EMBL" id="MDO7925670.1"/>
    </source>
</evidence>
<name>A0ABT9CPA1_9PSED</name>
<dbReference type="PANTHER" id="PTHR46796">
    <property type="entry name" value="HTH-TYPE TRANSCRIPTIONAL ACTIVATOR RHAS-RELATED"/>
    <property type="match status" value="1"/>
</dbReference>
<keyword evidence="3" id="KW-0238">DNA-binding</keyword>